<evidence type="ECO:0000256" key="1">
    <source>
        <dbReference type="SAM" id="MobiDB-lite"/>
    </source>
</evidence>
<name>A0A5A7PZY7_STRAF</name>
<sequence>MYKVGREQLLCKGDTSVLSIKRKGDGWCLTGHIDRKRSAETGSFESRGSGMGSSHPIPKIETSQKRRTCTWRFGPSIRNFEDTHISALLQSPMIQPSFYVMRARDPDLEKERLPRSTHFNG</sequence>
<dbReference type="GO" id="GO:0016874">
    <property type="term" value="F:ligase activity"/>
    <property type="evidence" value="ECO:0007669"/>
    <property type="project" value="UniProtKB-KW"/>
</dbReference>
<evidence type="ECO:0000313" key="2">
    <source>
        <dbReference type="EMBL" id="GER38191.1"/>
    </source>
</evidence>
<keyword evidence="2" id="KW-0436">Ligase</keyword>
<organism evidence="2 3">
    <name type="scientific">Striga asiatica</name>
    <name type="common">Asiatic witchweed</name>
    <name type="synonym">Buchnera asiatica</name>
    <dbReference type="NCBI Taxonomy" id="4170"/>
    <lineage>
        <taxon>Eukaryota</taxon>
        <taxon>Viridiplantae</taxon>
        <taxon>Streptophyta</taxon>
        <taxon>Embryophyta</taxon>
        <taxon>Tracheophyta</taxon>
        <taxon>Spermatophyta</taxon>
        <taxon>Magnoliopsida</taxon>
        <taxon>eudicotyledons</taxon>
        <taxon>Gunneridae</taxon>
        <taxon>Pentapetalae</taxon>
        <taxon>asterids</taxon>
        <taxon>lamiids</taxon>
        <taxon>Lamiales</taxon>
        <taxon>Orobanchaceae</taxon>
        <taxon>Buchnereae</taxon>
        <taxon>Striga</taxon>
    </lineage>
</organism>
<dbReference type="Proteomes" id="UP000325081">
    <property type="component" value="Unassembled WGS sequence"/>
</dbReference>
<keyword evidence="3" id="KW-1185">Reference proteome</keyword>
<evidence type="ECO:0000313" key="3">
    <source>
        <dbReference type="Proteomes" id="UP000325081"/>
    </source>
</evidence>
<gene>
    <name evidence="2" type="ORF">STAS_14658</name>
</gene>
<feature type="region of interest" description="Disordered" evidence="1">
    <location>
        <begin position="39"/>
        <end position="66"/>
    </location>
</feature>
<protein>
    <submittedName>
        <fullName evidence="2">Phosphoribosylamine--glycine ligase</fullName>
    </submittedName>
</protein>
<dbReference type="AlphaFoldDB" id="A0A5A7PZY7"/>
<comment type="caution">
    <text evidence="2">The sequence shown here is derived from an EMBL/GenBank/DDBJ whole genome shotgun (WGS) entry which is preliminary data.</text>
</comment>
<proteinExistence type="predicted"/>
<accession>A0A5A7PZY7</accession>
<dbReference type="EMBL" id="BKCP01005461">
    <property type="protein sequence ID" value="GER38191.1"/>
    <property type="molecule type" value="Genomic_DNA"/>
</dbReference>
<reference evidence="3" key="1">
    <citation type="journal article" date="2019" name="Curr. Biol.">
        <title>Genome Sequence of Striga asiatica Provides Insight into the Evolution of Plant Parasitism.</title>
        <authorList>
            <person name="Yoshida S."/>
            <person name="Kim S."/>
            <person name="Wafula E.K."/>
            <person name="Tanskanen J."/>
            <person name="Kim Y.M."/>
            <person name="Honaas L."/>
            <person name="Yang Z."/>
            <person name="Spallek T."/>
            <person name="Conn C.E."/>
            <person name="Ichihashi Y."/>
            <person name="Cheong K."/>
            <person name="Cui S."/>
            <person name="Der J.P."/>
            <person name="Gundlach H."/>
            <person name="Jiao Y."/>
            <person name="Hori C."/>
            <person name="Ishida J.K."/>
            <person name="Kasahara H."/>
            <person name="Kiba T."/>
            <person name="Kim M.S."/>
            <person name="Koo N."/>
            <person name="Laohavisit A."/>
            <person name="Lee Y.H."/>
            <person name="Lumba S."/>
            <person name="McCourt P."/>
            <person name="Mortimer J.C."/>
            <person name="Mutuku J.M."/>
            <person name="Nomura T."/>
            <person name="Sasaki-Sekimoto Y."/>
            <person name="Seto Y."/>
            <person name="Wang Y."/>
            <person name="Wakatake T."/>
            <person name="Sakakibara H."/>
            <person name="Demura T."/>
            <person name="Yamaguchi S."/>
            <person name="Yoneyama K."/>
            <person name="Manabe R.I."/>
            <person name="Nelson D.C."/>
            <person name="Schulman A.H."/>
            <person name="Timko M.P."/>
            <person name="dePamphilis C.W."/>
            <person name="Choi D."/>
            <person name="Shirasu K."/>
        </authorList>
    </citation>
    <scope>NUCLEOTIDE SEQUENCE [LARGE SCALE GENOMIC DNA]</scope>
    <source>
        <strain evidence="3">cv. UVA1</strain>
    </source>
</reference>